<dbReference type="InterPro" id="IPR006926">
    <property type="entry name" value="Vps16_N"/>
</dbReference>
<comment type="caution">
    <text evidence="2">The sequence shown here is derived from an EMBL/GenBank/DDBJ whole genome shotgun (WGS) entry which is preliminary data.</text>
</comment>
<dbReference type="GO" id="GO:0030897">
    <property type="term" value="C:HOPS complex"/>
    <property type="evidence" value="ECO:0007669"/>
    <property type="project" value="TreeGrafter"/>
</dbReference>
<dbReference type="SUPFAM" id="SSF69322">
    <property type="entry name" value="Tricorn protease domain 2"/>
    <property type="match status" value="1"/>
</dbReference>
<reference evidence="2" key="1">
    <citation type="submission" date="2020-12" db="EMBL/GenBank/DDBJ databases">
        <authorList>
            <person name="Iha C."/>
        </authorList>
    </citation>
    <scope>NUCLEOTIDE SEQUENCE</scope>
</reference>
<accession>A0A8S1IM14</accession>
<dbReference type="GO" id="GO:0003779">
    <property type="term" value="F:actin binding"/>
    <property type="evidence" value="ECO:0007669"/>
    <property type="project" value="TreeGrafter"/>
</dbReference>
<dbReference type="GO" id="GO:0005768">
    <property type="term" value="C:endosome"/>
    <property type="evidence" value="ECO:0007669"/>
    <property type="project" value="TreeGrafter"/>
</dbReference>
<dbReference type="GO" id="GO:0016197">
    <property type="term" value="P:endosomal transport"/>
    <property type="evidence" value="ECO:0007669"/>
    <property type="project" value="TreeGrafter"/>
</dbReference>
<dbReference type="OrthoDB" id="1792at2759"/>
<dbReference type="PANTHER" id="PTHR12811">
    <property type="entry name" value="VACUOLAR PROTEIN SORTING VPS16"/>
    <property type="match status" value="1"/>
</dbReference>
<dbReference type="PANTHER" id="PTHR12811:SF0">
    <property type="entry name" value="VACUOLAR PROTEIN SORTING-ASSOCIATED PROTEIN 16 HOMOLOG"/>
    <property type="match status" value="1"/>
</dbReference>
<dbReference type="GO" id="GO:0005765">
    <property type="term" value="C:lysosomal membrane"/>
    <property type="evidence" value="ECO:0007669"/>
    <property type="project" value="TreeGrafter"/>
</dbReference>
<dbReference type="Pfam" id="PF04841">
    <property type="entry name" value="Vps16_N"/>
    <property type="match status" value="1"/>
</dbReference>
<keyword evidence="3" id="KW-1185">Reference proteome</keyword>
<proteinExistence type="predicted"/>
<dbReference type="GO" id="GO:0006886">
    <property type="term" value="P:intracellular protein transport"/>
    <property type="evidence" value="ECO:0007669"/>
    <property type="project" value="InterPro"/>
</dbReference>
<protein>
    <recommendedName>
        <fullName evidence="1">Vps16 N-terminal domain-containing protein</fullName>
    </recommendedName>
</protein>
<dbReference type="Proteomes" id="UP000708148">
    <property type="component" value="Unassembled WGS sequence"/>
</dbReference>
<dbReference type="EMBL" id="CAJHUC010000426">
    <property type="protein sequence ID" value="CAD7696036.1"/>
    <property type="molecule type" value="Genomic_DNA"/>
</dbReference>
<dbReference type="GO" id="GO:0042144">
    <property type="term" value="P:vacuole fusion, non-autophagic"/>
    <property type="evidence" value="ECO:0007669"/>
    <property type="project" value="TreeGrafter"/>
</dbReference>
<dbReference type="AlphaFoldDB" id="A0A8S1IM14"/>
<organism evidence="2 3">
    <name type="scientific">Ostreobium quekettii</name>
    <dbReference type="NCBI Taxonomy" id="121088"/>
    <lineage>
        <taxon>Eukaryota</taxon>
        <taxon>Viridiplantae</taxon>
        <taxon>Chlorophyta</taxon>
        <taxon>core chlorophytes</taxon>
        <taxon>Ulvophyceae</taxon>
        <taxon>TCBD clade</taxon>
        <taxon>Bryopsidales</taxon>
        <taxon>Ostreobineae</taxon>
        <taxon>Ostreobiaceae</taxon>
        <taxon>Ostreobium</taxon>
    </lineage>
</organism>
<sequence>MDADTKGEDSWQRCGELEVMWDWLYDMVWENVALESMRVACCPYGGPTAMVRDNRKMVLLRGATAPPLVRIFNCAGHEMGRFMWSGTQVVSMGWSQEQELLLVDPKGQVRAFSVHGRQLPLEFSLGEACETEGIADCCVYSSGVVVLTQANHIWAVTDINEPRPQRLADPPLEDLPRCMDVLVTQNPQGVEVILGCADGIVVADAQQAISPDRMLPDDQTLGAVSIIAISPNGEFVALFVESGALIVMLQDFTTTLLPNFTPPIDGQPLQMAWCGNDAIVLYYDGVLMLVSSTGDWVTFNSPEPVVLASEPDGLRVISTKRHRLLRSVDDAMRQVLSPESEGPGRQLFLARQAFDEQDAKADKILRGIKSDLQEAVQTCVEVAGAVWDTNTQRSVLKAACYGRAFCNQFPSHTIYEMCQKLRVLNAVRDAAVGWPLTMAQMDTLTLPVVISRWCKQFLCHCLVS</sequence>
<gene>
    <name evidence="2" type="ORF">OSTQU699_LOCUS1397</name>
</gene>
<dbReference type="InterPro" id="IPR016534">
    <property type="entry name" value="VPS16"/>
</dbReference>
<feature type="domain" description="Vps16 N-terminal" evidence="1">
    <location>
        <begin position="24"/>
        <end position="410"/>
    </location>
</feature>
<evidence type="ECO:0000313" key="3">
    <source>
        <dbReference type="Proteomes" id="UP000708148"/>
    </source>
</evidence>
<name>A0A8S1IM14_9CHLO</name>
<evidence type="ECO:0000259" key="1">
    <source>
        <dbReference type="Pfam" id="PF04841"/>
    </source>
</evidence>
<evidence type="ECO:0000313" key="2">
    <source>
        <dbReference type="EMBL" id="CAD7696036.1"/>
    </source>
</evidence>